<dbReference type="RefSeq" id="WP_345227935.1">
    <property type="nucleotide sequence ID" value="NZ_BAABHA010000015.1"/>
</dbReference>
<name>A0ABP8JNG0_9BACT</name>
<protein>
    <submittedName>
        <fullName evidence="1">Uncharacterized protein</fullName>
    </submittedName>
</protein>
<organism evidence="1 2">
    <name type="scientific">Hymenobacter koreensis</name>
    <dbReference type="NCBI Taxonomy" id="1084523"/>
    <lineage>
        <taxon>Bacteria</taxon>
        <taxon>Pseudomonadati</taxon>
        <taxon>Bacteroidota</taxon>
        <taxon>Cytophagia</taxon>
        <taxon>Cytophagales</taxon>
        <taxon>Hymenobacteraceae</taxon>
        <taxon>Hymenobacter</taxon>
    </lineage>
</organism>
<accession>A0ABP8JNG0</accession>
<dbReference type="Proteomes" id="UP001500454">
    <property type="component" value="Unassembled WGS sequence"/>
</dbReference>
<comment type="caution">
    <text evidence="1">The sequence shown here is derived from an EMBL/GenBank/DDBJ whole genome shotgun (WGS) entry which is preliminary data.</text>
</comment>
<sequence>MIAQLTPFEHLQRLCWNTSIWFGEWSTASVERRLKMCRDMTSMYLEFRQLHRDQADPWVWEAIDGLHPELAGVIAESLPPAAHQHLMQWMHNNIQSTRTETERLQQEIQDLPF</sequence>
<gene>
    <name evidence="1" type="ORF">GCM10023186_44810</name>
</gene>
<evidence type="ECO:0000313" key="1">
    <source>
        <dbReference type="EMBL" id="GAA4393349.1"/>
    </source>
</evidence>
<evidence type="ECO:0000313" key="2">
    <source>
        <dbReference type="Proteomes" id="UP001500454"/>
    </source>
</evidence>
<reference evidence="2" key="1">
    <citation type="journal article" date="2019" name="Int. J. Syst. Evol. Microbiol.">
        <title>The Global Catalogue of Microorganisms (GCM) 10K type strain sequencing project: providing services to taxonomists for standard genome sequencing and annotation.</title>
        <authorList>
            <consortium name="The Broad Institute Genomics Platform"/>
            <consortium name="The Broad Institute Genome Sequencing Center for Infectious Disease"/>
            <person name="Wu L."/>
            <person name="Ma J."/>
        </authorList>
    </citation>
    <scope>NUCLEOTIDE SEQUENCE [LARGE SCALE GENOMIC DNA]</scope>
    <source>
        <strain evidence="2">JCM 17924</strain>
    </source>
</reference>
<proteinExistence type="predicted"/>
<dbReference type="EMBL" id="BAABHA010000015">
    <property type="protein sequence ID" value="GAA4393349.1"/>
    <property type="molecule type" value="Genomic_DNA"/>
</dbReference>
<keyword evidence="2" id="KW-1185">Reference proteome</keyword>